<evidence type="ECO:0000313" key="1">
    <source>
        <dbReference type="EMBL" id="CAJ2648538.1"/>
    </source>
</evidence>
<comment type="caution">
    <text evidence="1">The sequence shown here is derived from an EMBL/GenBank/DDBJ whole genome shotgun (WGS) entry which is preliminary data.</text>
</comment>
<protein>
    <submittedName>
        <fullName evidence="1">Uncharacterized protein</fullName>
    </submittedName>
</protein>
<name>A0ACB0JY53_TRIPR</name>
<gene>
    <name evidence="1" type="ORF">MILVUS5_LOCUS16863</name>
</gene>
<proteinExistence type="predicted"/>
<reference evidence="1" key="1">
    <citation type="submission" date="2023-10" db="EMBL/GenBank/DDBJ databases">
        <authorList>
            <person name="Rodriguez Cubillos JULIANA M."/>
            <person name="De Vega J."/>
        </authorList>
    </citation>
    <scope>NUCLEOTIDE SEQUENCE</scope>
</reference>
<dbReference type="Proteomes" id="UP001177021">
    <property type="component" value="Unassembled WGS sequence"/>
</dbReference>
<accession>A0ACB0JY53</accession>
<dbReference type="EMBL" id="CASHSV030000109">
    <property type="protein sequence ID" value="CAJ2648538.1"/>
    <property type="molecule type" value="Genomic_DNA"/>
</dbReference>
<sequence>MASVGYGLAETYVMQKMYKEKMKKIAQEQKQEVKEIIGTIDTKGSIDKTSSGCFMWFPKHQHRKSSQISDSNDS</sequence>
<keyword evidence="2" id="KW-1185">Reference proteome</keyword>
<evidence type="ECO:0000313" key="2">
    <source>
        <dbReference type="Proteomes" id="UP001177021"/>
    </source>
</evidence>
<organism evidence="1 2">
    <name type="scientific">Trifolium pratense</name>
    <name type="common">Red clover</name>
    <dbReference type="NCBI Taxonomy" id="57577"/>
    <lineage>
        <taxon>Eukaryota</taxon>
        <taxon>Viridiplantae</taxon>
        <taxon>Streptophyta</taxon>
        <taxon>Embryophyta</taxon>
        <taxon>Tracheophyta</taxon>
        <taxon>Spermatophyta</taxon>
        <taxon>Magnoliopsida</taxon>
        <taxon>eudicotyledons</taxon>
        <taxon>Gunneridae</taxon>
        <taxon>Pentapetalae</taxon>
        <taxon>rosids</taxon>
        <taxon>fabids</taxon>
        <taxon>Fabales</taxon>
        <taxon>Fabaceae</taxon>
        <taxon>Papilionoideae</taxon>
        <taxon>50 kb inversion clade</taxon>
        <taxon>NPAAA clade</taxon>
        <taxon>Hologalegina</taxon>
        <taxon>IRL clade</taxon>
        <taxon>Trifolieae</taxon>
        <taxon>Trifolium</taxon>
    </lineage>
</organism>